<evidence type="ECO:0000313" key="1">
    <source>
        <dbReference type="EMBL" id="AIY90022.1"/>
    </source>
</evidence>
<dbReference type="Proteomes" id="UP000030624">
    <property type="component" value="Chromosome"/>
</dbReference>
<gene>
    <name evidence="1" type="ORF">GACE_0976</name>
</gene>
<dbReference type="GeneID" id="24797565"/>
<dbReference type="KEGG" id="gac:GACE_0976"/>
<reference evidence="1 2" key="1">
    <citation type="journal article" date="2015" name="Appl. Environ. Microbiol.">
        <title>The Geoglobus acetivorans genome: Fe(III) reduction, acetate utilization, autotrophic growth, and degradation of aromatic compounds in a hyperthermophilic archaeon.</title>
        <authorList>
            <person name="Mardanov A.V."/>
            <person name="Slododkina G.B."/>
            <person name="Slobodkin A.I."/>
            <person name="Beletsky A.V."/>
            <person name="Gavrilov S.N."/>
            <person name="Kublanov I.V."/>
            <person name="Bonch-Osmolovskaya E.A."/>
            <person name="Skryabin K.G."/>
            <person name="Ravin N.V."/>
        </authorList>
    </citation>
    <scope>NUCLEOTIDE SEQUENCE [LARGE SCALE GENOMIC DNA]</scope>
    <source>
        <strain evidence="1 2">SBH6</strain>
    </source>
</reference>
<dbReference type="RefSeq" id="WP_048091621.1">
    <property type="nucleotide sequence ID" value="NZ_CP009552.1"/>
</dbReference>
<dbReference type="EMBL" id="CP009552">
    <property type="protein sequence ID" value="AIY90022.1"/>
    <property type="molecule type" value="Genomic_DNA"/>
</dbReference>
<dbReference type="STRING" id="565033.GACE_0976"/>
<dbReference type="AlphaFoldDB" id="A0A0A7GGF4"/>
<dbReference type="HOGENOM" id="CLU_2613447_0_0_2"/>
<accession>A0A0A7GGF4</accession>
<protein>
    <submittedName>
        <fullName evidence="1">Uncharacterized protein</fullName>
    </submittedName>
</protein>
<proteinExistence type="predicted"/>
<name>A0A0A7GGF4_GEOAI</name>
<organism evidence="1 2">
    <name type="scientific">Geoglobus acetivorans</name>
    <dbReference type="NCBI Taxonomy" id="565033"/>
    <lineage>
        <taxon>Archaea</taxon>
        <taxon>Methanobacteriati</taxon>
        <taxon>Methanobacteriota</taxon>
        <taxon>Archaeoglobi</taxon>
        <taxon>Archaeoglobales</taxon>
        <taxon>Archaeoglobaceae</taxon>
        <taxon>Geoglobus</taxon>
    </lineage>
</organism>
<evidence type="ECO:0000313" key="2">
    <source>
        <dbReference type="Proteomes" id="UP000030624"/>
    </source>
</evidence>
<sequence length="78" mass="9197">MVELVFDISKKNPRLASPVRGIKCDCGHVNPWYAKFCQMCGRDLKNELRKKYDKIIDEIYEDIKKSDPEKDYVDLDDI</sequence>